<proteinExistence type="predicted"/>
<dbReference type="InterPro" id="IPR036034">
    <property type="entry name" value="PDZ_sf"/>
</dbReference>
<dbReference type="InterPro" id="IPR019749">
    <property type="entry name" value="Band_41_domain"/>
</dbReference>
<name>A0ABM4S124_BOSIN</name>
<keyword evidence="4" id="KW-1185">Reference proteome</keyword>
<sequence length="1464" mass="160868">MQEENANDMECEQLPAETLRQVTIHRDPICGFGFVAGSERPVVVRSVRPGGPSEDKLLAGDQIVAINEEDVSEAPRERFIELIRSAKEFIVLTVLHTHQSPKSAFISAAKKAKLRSNPVKVRFSEQVAVGETDAKMMKKEALLLIPNVLKVFLENGQIKSFTFDGRTTVKDVMVTLQDRLSLRYIEHFALVLEYAGPEQNQKFLLLQDKQPLAYVVQRTHYHGMKCLFRISFFPKDPVELLRRDPAAFEYLYIQSRNDVIRERFGMDPKPEMLLGLAALHIYITVSATRPSQKISLKNVEKEWGLEPFLPPSLLQGIKEKTLRKSLSQQLKAHQTHPSSGTKGSAIQAKLQYLRILNELPTFTGVLFNTVGLDEKQSATTLLVGPRHGISHVIDLKTNLTTVLSEFSKISKIQLFRENQGVARVETSIMDAKPLVLLMEWPEATNFACLIAGYCRLLLDSKKMVFSRPASQPLPPPMIKAGLIVLATITPESSLDSGHETNSSELTDMSEMMSAMKQHQNTTYFLAQHLNKDSLLARKDLPFRIQSCAAQAVLTAPYSLGRPDPNSSLQPVVAGQSPGPPGARRKLPSSEAQPQRERTYALAVHPALSPQLSEPKNLSLLSPVPEDKGPGHTRAGLEMSLRAATPSLSEEQVSELRENLPKEVRLSPKLILDPKGSMTPAIISAALQQVVHTKSLPAPAGALGNTPSSGERRLEASMGRSEVSLVRPEISTMSGSATKNLKFKMSPGAPETSRSSQQQLSPEVSSSSRAPTGSRAESLHLSPQEDRLPVQTFPPKTYLSRASRESAGKQGTGEVAGKGGPEGAKPSVHKQGTVSGHGEKGQLESTPQSSKLEETSLVPRVGYPMILQSPSCLTRGQSPLRPQAINRQVSTMPSRKIETTLDGGQSASEGPVKPKSSRGPFRLRNLFSATFPTRQKKETDERQAQLQKVKQYELEFLEELLKPPSQGELPGAEYLQPLAPGRCSCQLRSSPVQQGPGMSREQRRSCDCKRMCRGAWPQAPQTPVPSLRGKDRDRVPPTQRQPEAGPGLSLDTPTSVRRIRSTSLESRECRSDPESGVSCLTTCASGGECLGAPNYRKLMRRYSISELDQGDRASLTSDIYPHPPLGMLPREAKEVEAGLPLGMGPKSKSLESPTLGDPSYVHVTPETKGPRQMAVFSLPEEVYRKPAELDEDSENGKCCSIRYCFYYRKCDMADDASDGKDELSYSIPMKILPGMKLDEQVVPVVSRTLQVLDATTCSSSSPEASRTQEIDLRVSTFEGSLAKINALRAHAYGLPDGFLAARLDTNELLTVLRQCVASPEARAPKPYVSQISEYKLELALKFKELRASCRRVANVDKSPTHMLAAITGSFQVLSSLIETFVRLVFIVRSEAQRQELLAKVEEVVRNYTFLLRAAEESTARNLNQQQQQQQQAATALGAAGGHPPGSPTSATVMSTFTRSLKTLIK</sequence>
<dbReference type="CDD" id="cd13183">
    <property type="entry name" value="FERM_C_FRMPD1_FRMPD3_FRMPD4"/>
    <property type="match status" value="1"/>
</dbReference>
<feature type="compositionally biased region" description="Polar residues" evidence="1">
    <location>
        <begin position="751"/>
        <end position="770"/>
    </location>
</feature>
<protein>
    <submittedName>
        <fullName evidence="5">FERM and PDZ domain-containing protein 3 isoform X3</fullName>
    </submittedName>
</protein>
<dbReference type="InterPro" id="IPR014352">
    <property type="entry name" value="FERM/acyl-CoA-bd_prot_sf"/>
</dbReference>
<accession>A0ABM4S124</accession>
<dbReference type="SMART" id="SM00295">
    <property type="entry name" value="B41"/>
    <property type="match status" value="1"/>
</dbReference>
<dbReference type="Gene3D" id="1.20.80.10">
    <property type="match status" value="1"/>
</dbReference>
<dbReference type="Pfam" id="PF21477">
    <property type="entry name" value="FERM_C_FAK1"/>
    <property type="match status" value="1"/>
</dbReference>
<feature type="region of interest" description="Disordered" evidence="1">
    <location>
        <begin position="895"/>
        <end position="920"/>
    </location>
</feature>
<feature type="region of interest" description="Disordered" evidence="1">
    <location>
        <begin position="696"/>
        <end position="856"/>
    </location>
</feature>
<feature type="region of interest" description="Disordered" evidence="1">
    <location>
        <begin position="1419"/>
        <end position="1450"/>
    </location>
</feature>
<dbReference type="CDD" id="cd14473">
    <property type="entry name" value="FERM_B-lobe"/>
    <property type="match status" value="1"/>
</dbReference>
<dbReference type="InterPro" id="IPR035963">
    <property type="entry name" value="FERM_2"/>
</dbReference>
<feature type="region of interest" description="Disordered" evidence="1">
    <location>
        <begin position="612"/>
        <end position="633"/>
    </location>
</feature>
<feature type="region of interest" description="Disordered" evidence="1">
    <location>
        <begin position="561"/>
        <end position="597"/>
    </location>
</feature>
<evidence type="ECO:0000259" key="3">
    <source>
        <dbReference type="PROSITE" id="PS50106"/>
    </source>
</evidence>
<dbReference type="InterPro" id="IPR049385">
    <property type="entry name" value="FAK1-like_FERM_C"/>
</dbReference>
<gene>
    <name evidence="5" type="primary">FRMPD3</name>
</gene>
<dbReference type="SUPFAM" id="SSF54236">
    <property type="entry name" value="Ubiquitin-like"/>
    <property type="match status" value="1"/>
</dbReference>
<dbReference type="InterPro" id="IPR029071">
    <property type="entry name" value="Ubiquitin-like_domsf"/>
</dbReference>
<feature type="region of interest" description="Disordered" evidence="1">
    <location>
        <begin position="1016"/>
        <end position="1055"/>
    </location>
</feature>
<evidence type="ECO:0000313" key="4">
    <source>
        <dbReference type="Proteomes" id="UP001652663"/>
    </source>
</evidence>
<dbReference type="InterPro" id="IPR000299">
    <property type="entry name" value="FERM_domain"/>
</dbReference>
<dbReference type="InterPro" id="IPR001478">
    <property type="entry name" value="PDZ"/>
</dbReference>
<dbReference type="PROSITE" id="PS50106">
    <property type="entry name" value="PDZ"/>
    <property type="match status" value="1"/>
</dbReference>
<evidence type="ECO:0000259" key="2">
    <source>
        <dbReference type="PROSITE" id="PS50057"/>
    </source>
</evidence>
<dbReference type="Pfam" id="PF00595">
    <property type="entry name" value="PDZ"/>
    <property type="match status" value="1"/>
</dbReference>
<dbReference type="SUPFAM" id="SSF47031">
    <property type="entry name" value="Second domain of FERM"/>
    <property type="match status" value="1"/>
</dbReference>
<dbReference type="CDD" id="cd17169">
    <property type="entry name" value="FERM_F1_FRMPD3"/>
    <property type="match status" value="1"/>
</dbReference>
<reference evidence="5" key="1">
    <citation type="submission" date="2025-08" db="UniProtKB">
        <authorList>
            <consortium name="RefSeq"/>
        </authorList>
    </citation>
    <scope>IDENTIFICATION</scope>
    <source>
        <tissue evidence="5">Blood</tissue>
    </source>
</reference>
<dbReference type="GeneID" id="139181721"/>
<dbReference type="InterPro" id="IPR019748">
    <property type="entry name" value="FERM_central"/>
</dbReference>
<dbReference type="InterPro" id="IPR041779">
    <property type="entry name" value="FRMPD1/3/4_FERM_C"/>
</dbReference>
<evidence type="ECO:0000256" key="1">
    <source>
        <dbReference type="SAM" id="MobiDB-lite"/>
    </source>
</evidence>
<dbReference type="PANTHER" id="PTHR46221">
    <property type="entry name" value="FERM AND PDZ DOMAIN-CONTAINING PROTEIN FAMILY MEMBER"/>
    <property type="match status" value="1"/>
</dbReference>
<dbReference type="PANTHER" id="PTHR46221:SF1">
    <property type="entry name" value="FERM AND PDZ DOMAIN-CONTAINING PROTEIN 3"/>
    <property type="match status" value="1"/>
</dbReference>
<feature type="domain" description="PDZ" evidence="3">
    <location>
        <begin position="21"/>
        <end position="98"/>
    </location>
</feature>
<feature type="compositionally biased region" description="Gly residues" evidence="1">
    <location>
        <begin position="809"/>
        <end position="821"/>
    </location>
</feature>
<dbReference type="SUPFAM" id="SSF50729">
    <property type="entry name" value="PH domain-like"/>
    <property type="match status" value="1"/>
</dbReference>
<dbReference type="SMART" id="SM00228">
    <property type="entry name" value="PDZ"/>
    <property type="match status" value="1"/>
</dbReference>
<dbReference type="InterPro" id="IPR011993">
    <property type="entry name" value="PH-like_dom_sf"/>
</dbReference>
<dbReference type="Gene3D" id="2.30.29.30">
    <property type="entry name" value="Pleckstrin-homology domain (PH domain)/Phosphotyrosine-binding domain (PTB)"/>
    <property type="match status" value="1"/>
</dbReference>
<dbReference type="RefSeq" id="XP_070641498.1">
    <property type="nucleotide sequence ID" value="XM_070785397.1"/>
</dbReference>
<dbReference type="PROSITE" id="PS50057">
    <property type="entry name" value="FERM_3"/>
    <property type="match status" value="1"/>
</dbReference>
<dbReference type="Proteomes" id="UP001652663">
    <property type="component" value="Chromosome X"/>
</dbReference>
<dbReference type="SUPFAM" id="SSF50156">
    <property type="entry name" value="PDZ domain-like"/>
    <property type="match status" value="1"/>
</dbReference>
<dbReference type="Gene3D" id="2.30.42.10">
    <property type="match status" value="1"/>
</dbReference>
<feature type="domain" description="FERM" evidence="2">
    <location>
        <begin position="147"/>
        <end position="461"/>
    </location>
</feature>
<dbReference type="Pfam" id="PF00373">
    <property type="entry name" value="FERM_M"/>
    <property type="match status" value="1"/>
</dbReference>
<evidence type="ECO:0000313" key="5">
    <source>
        <dbReference type="RefSeq" id="XP_070641498.1"/>
    </source>
</evidence>
<dbReference type="CDD" id="cd06769">
    <property type="entry name" value="PDZ_FRMPD1_3_4-like"/>
    <property type="match status" value="1"/>
</dbReference>
<organism evidence="4 5">
    <name type="scientific">Bos indicus</name>
    <name type="common">Zebu</name>
    <dbReference type="NCBI Taxonomy" id="9915"/>
    <lineage>
        <taxon>Eukaryota</taxon>
        <taxon>Metazoa</taxon>
        <taxon>Chordata</taxon>
        <taxon>Craniata</taxon>
        <taxon>Vertebrata</taxon>
        <taxon>Euteleostomi</taxon>
        <taxon>Mammalia</taxon>
        <taxon>Eutheria</taxon>
        <taxon>Laurasiatheria</taxon>
        <taxon>Artiodactyla</taxon>
        <taxon>Ruminantia</taxon>
        <taxon>Pecora</taxon>
        <taxon>Bovidae</taxon>
        <taxon>Bovinae</taxon>
        <taxon>Bos</taxon>
    </lineage>
</organism>